<dbReference type="InterPro" id="IPR016035">
    <property type="entry name" value="Acyl_Trfase/lysoPLipase"/>
</dbReference>
<dbReference type="PROSITE" id="PS51635">
    <property type="entry name" value="PNPLA"/>
    <property type="match status" value="1"/>
</dbReference>
<protein>
    <submittedName>
        <fullName evidence="5">NTE family protein</fullName>
    </submittedName>
</protein>
<dbReference type="PANTHER" id="PTHR46394:SF1">
    <property type="entry name" value="PNPLA DOMAIN-CONTAINING PROTEIN"/>
    <property type="match status" value="1"/>
</dbReference>
<keyword evidence="6" id="KW-1185">Reference proteome</keyword>
<evidence type="ECO:0000256" key="1">
    <source>
        <dbReference type="ARBA" id="ARBA00023098"/>
    </source>
</evidence>
<dbReference type="InterPro" id="IPR052580">
    <property type="entry name" value="Lipid_Hydrolase"/>
</dbReference>
<evidence type="ECO:0000259" key="4">
    <source>
        <dbReference type="PROSITE" id="PS51635"/>
    </source>
</evidence>
<keyword evidence="3" id="KW-1133">Transmembrane helix</keyword>
<feature type="active site" description="Nucleophile" evidence="2">
    <location>
        <position position="75"/>
    </location>
</feature>
<dbReference type="EMBL" id="FOYW01000001">
    <property type="protein sequence ID" value="SFR47424.1"/>
    <property type="molecule type" value="Genomic_DNA"/>
</dbReference>
<dbReference type="SUPFAM" id="SSF52151">
    <property type="entry name" value="FabD/lysophospholipase-like"/>
    <property type="match status" value="1"/>
</dbReference>
<feature type="active site" description="Proton acceptor" evidence="2">
    <location>
        <position position="291"/>
    </location>
</feature>
<feature type="domain" description="PNPLA" evidence="4">
    <location>
        <begin position="42"/>
        <end position="304"/>
    </location>
</feature>
<dbReference type="GO" id="GO:0016787">
    <property type="term" value="F:hydrolase activity"/>
    <property type="evidence" value="ECO:0007669"/>
    <property type="project" value="UniProtKB-UniRule"/>
</dbReference>
<sequence length="416" mass="47126">MDIELITKNEKLAEIVRITREDCENKSFSDVVDASGHQYIDLVMEGGGMLGIALVGYVYVLEQIGIRFLGIAGTSAGSITALLLAALGTPDQAKGEKLLQLMAEKDFKEFVDGDSDARDFVESWLDGAGKIKLAFKAAQVIDNFQEDMGLNPGLNFLEWIRTILRNENISTSRDLQQRMRTLPQGIGVREGIEPFATSDELFARLAIIAADVATETKVEFPRMAPLYWEDPENVDPALFVRASMSIPFFFHPMEVKPLPRDSNCVTMWKEFAGLICREEEDYFPNRGLFIDGGIISNFPINVFHDSTRVPRLPTFGVKLQLDERLQKISGPVDLALAIFNSARHALDYDFITNNPDYRKLVQWIPAKGFNWLNFSMTDEEKVNLFLEGAFSAQKFLREFDWQNYKRIRRELLSGLQ</sequence>
<feature type="short sequence motif" description="DGA/G" evidence="2">
    <location>
        <begin position="291"/>
        <end position="293"/>
    </location>
</feature>
<gene>
    <name evidence="5" type="ORF">SAMN05216203_0620</name>
</gene>
<dbReference type="RefSeq" id="WP_092008819.1">
    <property type="nucleotide sequence ID" value="NZ_FOYW01000001.1"/>
</dbReference>
<keyword evidence="3" id="KW-0812">Transmembrane</keyword>
<feature type="transmembrane region" description="Helical" evidence="3">
    <location>
        <begin position="42"/>
        <end position="61"/>
    </location>
</feature>
<dbReference type="STRING" id="650891.SAMN05216203_0620"/>
<accession>A0A1I6GYY6</accession>
<proteinExistence type="predicted"/>
<dbReference type="Gene3D" id="3.40.1090.10">
    <property type="entry name" value="Cytosolic phospholipase A2 catalytic domain"/>
    <property type="match status" value="1"/>
</dbReference>
<evidence type="ECO:0000313" key="6">
    <source>
        <dbReference type="Proteomes" id="UP000198644"/>
    </source>
</evidence>
<evidence type="ECO:0000313" key="5">
    <source>
        <dbReference type="EMBL" id="SFR47424.1"/>
    </source>
</evidence>
<feature type="transmembrane region" description="Helical" evidence="3">
    <location>
        <begin position="68"/>
        <end position="88"/>
    </location>
</feature>
<dbReference type="Pfam" id="PF01734">
    <property type="entry name" value="Patatin"/>
    <property type="match status" value="1"/>
</dbReference>
<dbReference type="GO" id="GO:0016042">
    <property type="term" value="P:lipid catabolic process"/>
    <property type="evidence" value="ECO:0007669"/>
    <property type="project" value="UniProtKB-UniRule"/>
</dbReference>
<dbReference type="InterPro" id="IPR002641">
    <property type="entry name" value="PNPLA_dom"/>
</dbReference>
<reference evidence="5 6" key="1">
    <citation type="submission" date="2016-10" db="EMBL/GenBank/DDBJ databases">
        <authorList>
            <person name="de Groot N.N."/>
        </authorList>
    </citation>
    <scope>NUCLEOTIDE SEQUENCE [LARGE SCALE GENOMIC DNA]</scope>
    <source>
        <strain evidence="5 6">CGMCC 1.9167</strain>
    </source>
</reference>
<feature type="short sequence motif" description="GXGXXG" evidence="2">
    <location>
        <begin position="46"/>
        <end position="51"/>
    </location>
</feature>
<feature type="short sequence motif" description="GXSXG" evidence="2">
    <location>
        <begin position="73"/>
        <end position="77"/>
    </location>
</feature>
<keyword evidence="2" id="KW-0442">Lipid degradation</keyword>
<organism evidence="5 6">
    <name type="scientific">Marinobacter daqiaonensis</name>
    <dbReference type="NCBI Taxonomy" id="650891"/>
    <lineage>
        <taxon>Bacteria</taxon>
        <taxon>Pseudomonadati</taxon>
        <taxon>Pseudomonadota</taxon>
        <taxon>Gammaproteobacteria</taxon>
        <taxon>Pseudomonadales</taxon>
        <taxon>Marinobacteraceae</taxon>
        <taxon>Marinobacter</taxon>
    </lineage>
</organism>
<keyword evidence="1 2" id="KW-0443">Lipid metabolism</keyword>
<dbReference type="AlphaFoldDB" id="A0A1I6GYY6"/>
<dbReference type="PANTHER" id="PTHR46394">
    <property type="entry name" value="ANNEXIN"/>
    <property type="match status" value="1"/>
</dbReference>
<evidence type="ECO:0000256" key="3">
    <source>
        <dbReference type="SAM" id="Phobius"/>
    </source>
</evidence>
<name>A0A1I6GYY6_9GAMM</name>
<dbReference type="OrthoDB" id="5290098at2"/>
<keyword evidence="3" id="KW-0472">Membrane</keyword>
<evidence type="ECO:0000256" key="2">
    <source>
        <dbReference type="PROSITE-ProRule" id="PRU01161"/>
    </source>
</evidence>
<dbReference type="Proteomes" id="UP000198644">
    <property type="component" value="Unassembled WGS sequence"/>
</dbReference>
<keyword evidence="2" id="KW-0378">Hydrolase</keyword>